<name>A0AAD8BYQ2_BIOPF</name>
<dbReference type="EMBL" id="JASAOG010000022">
    <property type="protein sequence ID" value="KAK0063103.1"/>
    <property type="molecule type" value="Genomic_DNA"/>
</dbReference>
<gene>
    <name evidence="1" type="ORF">Bpfe_007299</name>
</gene>
<accession>A0AAD8BYQ2</accession>
<reference evidence="1" key="1">
    <citation type="journal article" date="2023" name="PLoS Negl. Trop. Dis.">
        <title>A genome sequence for Biomphalaria pfeifferi, the major vector snail for the human-infecting parasite Schistosoma mansoni.</title>
        <authorList>
            <person name="Bu L."/>
            <person name="Lu L."/>
            <person name="Laidemitt M.R."/>
            <person name="Zhang S.M."/>
            <person name="Mutuku M."/>
            <person name="Mkoji G."/>
            <person name="Steinauer M."/>
            <person name="Loker E.S."/>
        </authorList>
    </citation>
    <scope>NUCLEOTIDE SEQUENCE</scope>
    <source>
        <strain evidence="1">KasaAsao</strain>
    </source>
</reference>
<dbReference type="AlphaFoldDB" id="A0AAD8BYQ2"/>
<sequence>MRRPAGTVPMLQDLNLIEICTSDHISESDLNVGELIPAKSDVVVDEHYKDASWAYLTDEAENDYVFETMATCWPTTVSRNVHGKRPLTQCIRTTTLESTVIATTSIRVKWLATLTSTNSPCVSWLAIVTIFERSKQQSRHRLKRRLANWKRRKRLPRKTVQMASWATGTLPSVVPTDQPPPELSNIHCNVSFRDEKL</sequence>
<dbReference type="Proteomes" id="UP001233172">
    <property type="component" value="Unassembled WGS sequence"/>
</dbReference>
<proteinExistence type="predicted"/>
<protein>
    <submittedName>
        <fullName evidence="1">Uncharacterized protein</fullName>
    </submittedName>
</protein>
<reference evidence="1" key="2">
    <citation type="submission" date="2023-04" db="EMBL/GenBank/DDBJ databases">
        <authorList>
            <person name="Bu L."/>
            <person name="Lu L."/>
            <person name="Laidemitt M.R."/>
            <person name="Zhang S.M."/>
            <person name="Mutuku M."/>
            <person name="Mkoji G."/>
            <person name="Steinauer M."/>
            <person name="Loker E.S."/>
        </authorList>
    </citation>
    <scope>NUCLEOTIDE SEQUENCE</scope>
    <source>
        <strain evidence="1">KasaAsao</strain>
        <tissue evidence="1">Whole Snail</tissue>
    </source>
</reference>
<organism evidence="1 2">
    <name type="scientific">Biomphalaria pfeifferi</name>
    <name type="common">Bloodfluke planorb</name>
    <name type="synonym">Freshwater snail</name>
    <dbReference type="NCBI Taxonomy" id="112525"/>
    <lineage>
        <taxon>Eukaryota</taxon>
        <taxon>Metazoa</taxon>
        <taxon>Spiralia</taxon>
        <taxon>Lophotrochozoa</taxon>
        <taxon>Mollusca</taxon>
        <taxon>Gastropoda</taxon>
        <taxon>Heterobranchia</taxon>
        <taxon>Euthyneura</taxon>
        <taxon>Panpulmonata</taxon>
        <taxon>Hygrophila</taxon>
        <taxon>Lymnaeoidea</taxon>
        <taxon>Planorbidae</taxon>
        <taxon>Biomphalaria</taxon>
    </lineage>
</organism>
<evidence type="ECO:0000313" key="2">
    <source>
        <dbReference type="Proteomes" id="UP001233172"/>
    </source>
</evidence>
<keyword evidence="2" id="KW-1185">Reference proteome</keyword>
<comment type="caution">
    <text evidence="1">The sequence shown here is derived from an EMBL/GenBank/DDBJ whole genome shotgun (WGS) entry which is preliminary data.</text>
</comment>
<evidence type="ECO:0000313" key="1">
    <source>
        <dbReference type="EMBL" id="KAK0063103.1"/>
    </source>
</evidence>